<evidence type="ECO:0000313" key="3">
    <source>
        <dbReference type="Proteomes" id="UP000016933"/>
    </source>
</evidence>
<evidence type="ECO:0008006" key="4">
    <source>
        <dbReference type="Google" id="ProtNLM"/>
    </source>
</evidence>
<dbReference type="CDD" id="cd00590">
    <property type="entry name" value="RRM_SF"/>
    <property type="match status" value="1"/>
</dbReference>
<feature type="region of interest" description="Disordered" evidence="1">
    <location>
        <begin position="43"/>
        <end position="95"/>
    </location>
</feature>
<gene>
    <name evidence="2" type="ORF">DOTSEDRAFT_29693</name>
</gene>
<dbReference type="AlphaFoldDB" id="M2WHM5"/>
<dbReference type="SUPFAM" id="SSF54928">
    <property type="entry name" value="RNA-binding domain, RBD"/>
    <property type="match status" value="1"/>
</dbReference>
<protein>
    <recommendedName>
        <fullName evidence="4">RRM domain-containing protein</fullName>
    </recommendedName>
</protein>
<name>M2WHM5_DOTSN</name>
<sequence length="507" mass="57079">MPIINVPGVGPPRVSTAGLREFRRSQYDPRDLSLFRRHDHFANTSLDESGPVLPPPQLRHRAPTDMQARQDALSHRGAREEAEDEDRRERTAGHSADCKAVRLDSWRNGNEPFRRVLTTAIKLWKQTGAPDALAFEKHLTNAMLAADKEKTVYDIAGWFPNLPHNIHFPLRDVCKRLHGEARMMYELVEKEDEAGGMVASSNIHPELPRGTCCTIVDVRRSNSGVESVRVDEYPNFGTDPDHLASLDALDSFDPPHALATTLTPRQTLIRIRAQLETRSMLLQPRANTRFETTSTNRLHITYLKDGVDKAALQQAFARYGNAPHSFINRPQSSNTPTSEPASAVVAFEHAHEAARAHVEHPNATIEGQAIKIAHVTPDASRTTTWEESIDYALYRWCLYALNYVKGKLDDCDRAPSSIADGRLIASVHNQIKAFCKLHNFGKIAYMEAVDEEHDNKVVMNDDASSTPELRAELDQMEEQLEIFEEEFGAGILGQDWRMSQRSRRGDE</sequence>
<dbReference type="HOGENOM" id="CLU_537500_0_0_1"/>
<accession>M2WHM5</accession>
<dbReference type="OMA" id="ITTWDES"/>
<dbReference type="InterPro" id="IPR035979">
    <property type="entry name" value="RBD_domain_sf"/>
</dbReference>
<dbReference type="GO" id="GO:0003676">
    <property type="term" value="F:nucleic acid binding"/>
    <property type="evidence" value="ECO:0007669"/>
    <property type="project" value="InterPro"/>
</dbReference>
<keyword evidence="3" id="KW-1185">Reference proteome</keyword>
<dbReference type="eggNOG" id="ENOG502R9QT">
    <property type="taxonomic scope" value="Eukaryota"/>
</dbReference>
<reference evidence="2 3" key="2">
    <citation type="journal article" date="2012" name="PLoS Pathog.">
        <title>Diverse lifestyles and strategies of plant pathogenesis encoded in the genomes of eighteen Dothideomycetes fungi.</title>
        <authorList>
            <person name="Ohm R.A."/>
            <person name="Feau N."/>
            <person name="Henrissat B."/>
            <person name="Schoch C.L."/>
            <person name="Horwitz B.A."/>
            <person name="Barry K.W."/>
            <person name="Condon B.J."/>
            <person name="Copeland A.C."/>
            <person name="Dhillon B."/>
            <person name="Glaser F."/>
            <person name="Hesse C.N."/>
            <person name="Kosti I."/>
            <person name="LaButti K."/>
            <person name="Lindquist E.A."/>
            <person name="Lucas S."/>
            <person name="Salamov A.A."/>
            <person name="Bradshaw R.E."/>
            <person name="Ciuffetti L."/>
            <person name="Hamelin R.C."/>
            <person name="Kema G.H.J."/>
            <person name="Lawrence C."/>
            <person name="Scott J.A."/>
            <person name="Spatafora J.W."/>
            <person name="Turgeon B.G."/>
            <person name="de Wit P.J.G.M."/>
            <person name="Zhong S."/>
            <person name="Goodwin S.B."/>
            <person name="Grigoriev I.V."/>
        </authorList>
    </citation>
    <scope>NUCLEOTIDE SEQUENCE [LARGE SCALE GENOMIC DNA]</scope>
    <source>
        <strain evidence="3">NZE10 / CBS 128990</strain>
    </source>
</reference>
<evidence type="ECO:0000256" key="1">
    <source>
        <dbReference type="SAM" id="MobiDB-lite"/>
    </source>
</evidence>
<organism evidence="2 3">
    <name type="scientific">Dothistroma septosporum (strain NZE10 / CBS 128990)</name>
    <name type="common">Red band needle blight fungus</name>
    <name type="synonym">Mycosphaerella pini</name>
    <dbReference type="NCBI Taxonomy" id="675120"/>
    <lineage>
        <taxon>Eukaryota</taxon>
        <taxon>Fungi</taxon>
        <taxon>Dikarya</taxon>
        <taxon>Ascomycota</taxon>
        <taxon>Pezizomycotina</taxon>
        <taxon>Dothideomycetes</taxon>
        <taxon>Dothideomycetidae</taxon>
        <taxon>Mycosphaerellales</taxon>
        <taxon>Mycosphaerellaceae</taxon>
        <taxon>Dothistroma</taxon>
    </lineage>
</organism>
<dbReference type="InterPro" id="IPR012677">
    <property type="entry name" value="Nucleotide-bd_a/b_plait_sf"/>
</dbReference>
<evidence type="ECO:0000313" key="2">
    <source>
        <dbReference type="EMBL" id="EME38102.1"/>
    </source>
</evidence>
<reference evidence="3" key="1">
    <citation type="journal article" date="2012" name="PLoS Genet.">
        <title>The genomes of the fungal plant pathogens Cladosporium fulvum and Dothistroma septosporum reveal adaptation to different hosts and lifestyles but also signatures of common ancestry.</title>
        <authorList>
            <person name="de Wit P.J.G.M."/>
            <person name="van der Burgt A."/>
            <person name="Oekmen B."/>
            <person name="Stergiopoulos I."/>
            <person name="Abd-Elsalam K.A."/>
            <person name="Aerts A.L."/>
            <person name="Bahkali A.H."/>
            <person name="Beenen H.G."/>
            <person name="Chettri P."/>
            <person name="Cox M.P."/>
            <person name="Datema E."/>
            <person name="de Vries R.P."/>
            <person name="Dhillon B."/>
            <person name="Ganley A.R."/>
            <person name="Griffiths S.A."/>
            <person name="Guo Y."/>
            <person name="Hamelin R.C."/>
            <person name="Henrissat B."/>
            <person name="Kabir M.S."/>
            <person name="Jashni M.K."/>
            <person name="Kema G."/>
            <person name="Klaubauf S."/>
            <person name="Lapidus A."/>
            <person name="Levasseur A."/>
            <person name="Lindquist E."/>
            <person name="Mehrabi R."/>
            <person name="Ohm R.A."/>
            <person name="Owen T.J."/>
            <person name="Salamov A."/>
            <person name="Schwelm A."/>
            <person name="Schijlen E."/>
            <person name="Sun H."/>
            <person name="van den Burg H.A."/>
            <person name="van Ham R.C.H.J."/>
            <person name="Zhang S."/>
            <person name="Goodwin S.B."/>
            <person name="Grigoriev I.V."/>
            <person name="Collemare J."/>
            <person name="Bradshaw R.E."/>
        </authorList>
    </citation>
    <scope>NUCLEOTIDE SEQUENCE [LARGE SCALE GENOMIC DNA]</scope>
    <source>
        <strain evidence="3">NZE10 / CBS 128990</strain>
    </source>
</reference>
<proteinExistence type="predicted"/>
<dbReference type="EMBL" id="KB446548">
    <property type="protein sequence ID" value="EME38102.1"/>
    <property type="molecule type" value="Genomic_DNA"/>
</dbReference>
<feature type="compositionally biased region" description="Basic and acidic residues" evidence="1">
    <location>
        <begin position="72"/>
        <end position="95"/>
    </location>
</feature>
<dbReference type="Gene3D" id="3.30.70.330">
    <property type="match status" value="1"/>
</dbReference>
<dbReference type="OrthoDB" id="3646116at2759"/>
<dbReference type="Proteomes" id="UP000016933">
    <property type="component" value="Unassembled WGS sequence"/>
</dbReference>